<dbReference type="EC" id="4.2.1.46" evidence="3 4"/>
<dbReference type="InterPro" id="IPR036291">
    <property type="entry name" value="NAD(P)-bd_dom_sf"/>
</dbReference>
<dbReference type="InterPro" id="IPR001509">
    <property type="entry name" value="Epimerase_deHydtase"/>
</dbReference>
<evidence type="ECO:0000313" key="5">
    <source>
        <dbReference type="Proteomes" id="UP000501926"/>
    </source>
</evidence>
<comment type="similarity">
    <text evidence="1">Belongs to the NAD(P)-dependent epimerase/dehydratase family.</text>
</comment>
<evidence type="ECO:0000259" key="2">
    <source>
        <dbReference type="Pfam" id="PF01370"/>
    </source>
</evidence>
<feature type="domain" description="NAD-dependent epimerase/dehydratase" evidence="2">
    <location>
        <begin position="20"/>
        <end position="252"/>
    </location>
</feature>
<protein>
    <submittedName>
        <fullName evidence="4">Putative dTDP-glucose 4,6-dehydratase</fullName>
        <ecNumber evidence="3 4">4.2.1.46</ecNumber>
    </submittedName>
    <submittedName>
        <fullName evidence="3">Similar to dTDP-glucose 4,6-dehydratase</fullName>
    </submittedName>
</protein>
<keyword evidence="3" id="KW-0456">Lyase</keyword>
<sequence length="316" mass="35274">MMAAFCCIKSNDKKGHIMKIAVTGLTGFLGYYLAKRFFEKGIQILALVRNTTNLLHLQDFQKNITYVQGNLDDKETLKKFVYGADIVVHMAYERNGASFHEAGNKDIKRFVETNLLGSIELLDAAKCEGVKQCIFISSCAVYGFIYSHIRLDELHPLLPDSNYGAYKASVEAFCHSYFLSKHFGITIFRPVGIYGLAPHLAHSAWYNIVKDIKHGRDVEVSGGGKIVYVEDVVRAIELAAGNKDASGKIYNLMDMYIDNMNVAQIAREICGSRSIISGTPKKSIHTIDNTQSKELGVSYPGIEGVKRYIRELALRI</sequence>
<dbReference type="GO" id="GO:0008460">
    <property type="term" value="F:dTDP-glucose 4,6-dehydratase activity"/>
    <property type="evidence" value="ECO:0007669"/>
    <property type="project" value="UniProtKB-EC"/>
</dbReference>
<dbReference type="Gene3D" id="3.40.50.720">
    <property type="entry name" value="NAD(P)-binding Rossmann-like Domain"/>
    <property type="match status" value="1"/>
</dbReference>
<proteinExistence type="inferred from homology"/>
<dbReference type="CDD" id="cd08946">
    <property type="entry name" value="SDR_e"/>
    <property type="match status" value="1"/>
</dbReference>
<reference evidence="3" key="2">
    <citation type="submission" date="2006-01" db="EMBL/GenBank/DDBJ databases">
        <authorList>
            <person name="Genoscope"/>
        </authorList>
    </citation>
    <scope>NUCLEOTIDE SEQUENCE</scope>
</reference>
<name>Q1Q652_KUEST</name>
<dbReference type="SUPFAM" id="SSF51735">
    <property type="entry name" value="NAD(P)-binding Rossmann-fold domains"/>
    <property type="match status" value="1"/>
</dbReference>
<dbReference type="EMBL" id="CT573071">
    <property type="protein sequence ID" value="CAJ73056.1"/>
    <property type="molecule type" value="Genomic_DNA"/>
</dbReference>
<accession>Q1Q652</accession>
<dbReference type="Proteomes" id="UP000501926">
    <property type="component" value="Chromosome"/>
</dbReference>
<dbReference type="AlphaFoldDB" id="Q1Q652"/>
<dbReference type="Pfam" id="PF01370">
    <property type="entry name" value="Epimerase"/>
    <property type="match status" value="1"/>
</dbReference>
<organism evidence="3">
    <name type="scientific">Kuenenia stuttgartiensis</name>
    <dbReference type="NCBI Taxonomy" id="174633"/>
    <lineage>
        <taxon>Bacteria</taxon>
        <taxon>Pseudomonadati</taxon>
        <taxon>Planctomycetota</taxon>
        <taxon>Candidatus Brocadiia</taxon>
        <taxon>Candidatus Brocadiales</taxon>
        <taxon>Candidatus Brocadiaceae</taxon>
        <taxon>Candidatus Kuenenia</taxon>
    </lineage>
</organism>
<reference evidence="4 5" key="3">
    <citation type="submission" date="2020-02" db="EMBL/GenBank/DDBJ databases">
        <title>Newly sequenced genome of strain CSTR1 showed variability in Candidatus Kuenenia stuttgartiensis genomes.</title>
        <authorList>
            <person name="Ding C."/>
            <person name="Adrian L."/>
        </authorList>
    </citation>
    <scope>NUCLEOTIDE SEQUENCE [LARGE SCALE GENOMIC DNA]</scope>
    <source>
        <strain evidence="4 5">CSTR1</strain>
    </source>
</reference>
<evidence type="ECO:0000256" key="1">
    <source>
        <dbReference type="ARBA" id="ARBA00007637"/>
    </source>
</evidence>
<evidence type="ECO:0000313" key="3">
    <source>
        <dbReference type="EMBL" id="CAJ73056.1"/>
    </source>
</evidence>
<dbReference type="EMBL" id="CP049055">
    <property type="protein sequence ID" value="QII13145.1"/>
    <property type="molecule type" value="Genomic_DNA"/>
</dbReference>
<evidence type="ECO:0000313" key="4">
    <source>
        <dbReference type="EMBL" id="QII13145.1"/>
    </source>
</evidence>
<dbReference type="PANTHER" id="PTHR43000">
    <property type="entry name" value="DTDP-D-GLUCOSE 4,6-DEHYDRATASE-RELATED"/>
    <property type="match status" value="1"/>
</dbReference>
<gene>
    <name evidence="3" type="primary">spcE</name>
    <name evidence="4" type="ORF">KsCSTR_37660</name>
    <name evidence="3" type="ORF">kuste2311</name>
</gene>
<reference evidence="3" key="1">
    <citation type="journal article" date="2006" name="Nature">
        <title>Deciphering the evolution and metabolism of an anammox bacterium from a community genome.</title>
        <authorList>
            <person name="Strous M."/>
            <person name="Pelletier E."/>
            <person name="Mangenot S."/>
            <person name="Rattei T."/>
            <person name="Lehner A."/>
            <person name="Taylor M.W."/>
            <person name="Horn M."/>
            <person name="Daims H."/>
            <person name="Bartol-Mavel D."/>
            <person name="Wincker P."/>
            <person name="Barbe V."/>
            <person name="Fonknechten N."/>
            <person name="Vallenet D."/>
            <person name="Segurens B."/>
            <person name="Schenowitz-Truong C."/>
            <person name="Medigue C."/>
            <person name="Collingro A."/>
            <person name="Snel B."/>
            <person name="Dutilh B.E."/>
            <person name="OpDenCamp H.J.M."/>
            <person name="vanDerDrift C."/>
            <person name="Cirpus I."/>
            <person name="vanDePas-Schoonen K.T."/>
            <person name="Harhangi H.R."/>
            <person name="vanNiftrik L."/>
            <person name="Schmid M."/>
            <person name="Keltjens J."/>
            <person name="vanDeVossenberg J."/>
            <person name="Kartal B."/>
            <person name="Meier H."/>
            <person name="Frishman D."/>
            <person name="Huynen M.A."/>
            <person name="Mewes H."/>
            <person name="Weissenbach J."/>
            <person name="Jetten M.S.M."/>
            <person name="Wagner M."/>
            <person name="LePaslier D."/>
        </authorList>
    </citation>
    <scope>NUCLEOTIDE SEQUENCE</scope>
</reference>